<dbReference type="SMART" id="SM00530">
    <property type="entry name" value="HTH_XRE"/>
    <property type="match status" value="1"/>
</dbReference>
<sequence length="113" mass="13134">MTDIVKVVGEKIRYLRKERGLSQEELAYRASLHNTYIGQLERGEKNATIESLTKICTALEITLEELFDDKKSHPKVLSFELEEIVRLLEGRSKKDQRAVLKFIKSLIAWKDNE</sequence>
<reference evidence="3 4" key="1">
    <citation type="submission" date="2024-06" db="EMBL/GenBank/DDBJ databases">
        <title>Lysinibacillus zambalefons sp. nov., a Novel Firmicute Isolated from the Poon Bato Zambales Hyperalkaline Spring.</title>
        <authorList>
            <person name="Aja J.A."/>
            <person name="Lazaro J.E.H."/>
            <person name="Llorin L.D."/>
            <person name="Lim K.R."/>
            <person name="Teodosio J."/>
            <person name="Dalisay D.S."/>
        </authorList>
    </citation>
    <scope>NUCLEOTIDE SEQUENCE [LARGE SCALE GENOMIC DNA]</scope>
    <source>
        <strain evidence="3 4">M3</strain>
    </source>
</reference>
<keyword evidence="4" id="KW-1185">Reference proteome</keyword>
<dbReference type="PANTHER" id="PTHR46797:SF1">
    <property type="entry name" value="METHYLPHOSPHONATE SYNTHASE"/>
    <property type="match status" value="1"/>
</dbReference>
<gene>
    <name evidence="3" type="ORF">ABNX05_22230</name>
</gene>
<dbReference type="PANTHER" id="PTHR46797">
    <property type="entry name" value="HTH-TYPE TRANSCRIPTIONAL REGULATOR"/>
    <property type="match status" value="1"/>
</dbReference>
<evidence type="ECO:0000259" key="2">
    <source>
        <dbReference type="PROSITE" id="PS50943"/>
    </source>
</evidence>
<dbReference type="RefSeq" id="WP_349661699.1">
    <property type="nucleotide sequence ID" value="NZ_JBEGDG010000024.1"/>
</dbReference>
<protein>
    <submittedName>
        <fullName evidence="3">Helix-turn-helix transcriptional regulator</fullName>
    </submittedName>
</protein>
<proteinExistence type="predicted"/>
<organism evidence="3 4">
    <name type="scientific">Lysinibacillus zambalensis</name>
    <dbReference type="NCBI Taxonomy" id="3160866"/>
    <lineage>
        <taxon>Bacteria</taxon>
        <taxon>Bacillati</taxon>
        <taxon>Bacillota</taxon>
        <taxon>Bacilli</taxon>
        <taxon>Bacillales</taxon>
        <taxon>Bacillaceae</taxon>
        <taxon>Lysinibacillus</taxon>
    </lineage>
</organism>
<name>A0ABV1MXU9_9BACI</name>
<accession>A0ABV1MXU9</accession>
<dbReference type="PROSITE" id="PS50943">
    <property type="entry name" value="HTH_CROC1"/>
    <property type="match status" value="1"/>
</dbReference>
<dbReference type="Proteomes" id="UP001478862">
    <property type="component" value="Unassembled WGS sequence"/>
</dbReference>
<dbReference type="SUPFAM" id="SSF47413">
    <property type="entry name" value="lambda repressor-like DNA-binding domains"/>
    <property type="match status" value="1"/>
</dbReference>
<dbReference type="InterPro" id="IPR001387">
    <property type="entry name" value="Cro/C1-type_HTH"/>
</dbReference>
<evidence type="ECO:0000313" key="4">
    <source>
        <dbReference type="Proteomes" id="UP001478862"/>
    </source>
</evidence>
<comment type="caution">
    <text evidence="3">The sequence shown here is derived from an EMBL/GenBank/DDBJ whole genome shotgun (WGS) entry which is preliminary data.</text>
</comment>
<dbReference type="CDD" id="cd00093">
    <property type="entry name" value="HTH_XRE"/>
    <property type="match status" value="1"/>
</dbReference>
<dbReference type="InterPro" id="IPR050807">
    <property type="entry name" value="TransReg_Diox_bact_type"/>
</dbReference>
<feature type="domain" description="HTH cro/C1-type" evidence="2">
    <location>
        <begin position="12"/>
        <end position="66"/>
    </location>
</feature>
<evidence type="ECO:0000313" key="3">
    <source>
        <dbReference type="EMBL" id="MEQ6357336.1"/>
    </source>
</evidence>
<dbReference type="Gene3D" id="1.10.260.40">
    <property type="entry name" value="lambda repressor-like DNA-binding domains"/>
    <property type="match status" value="1"/>
</dbReference>
<dbReference type="EMBL" id="JBEGDG010000024">
    <property type="protein sequence ID" value="MEQ6357336.1"/>
    <property type="molecule type" value="Genomic_DNA"/>
</dbReference>
<evidence type="ECO:0000256" key="1">
    <source>
        <dbReference type="ARBA" id="ARBA00023125"/>
    </source>
</evidence>
<dbReference type="Pfam" id="PF01381">
    <property type="entry name" value="HTH_3"/>
    <property type="match status" value="1"/>
</dbReference>
<keyword evidence="1" id="KW-0238">DNA-binding</keyword>
<dbReference type="InterPro" id="IPR010982">
    <property type="entry name" value="Lambda_DNA-bd_dom_sf"/>
</dbReference>